<comment type="similarity">
    <text evidence="1">Belongs to the glycosyltransferase 2 family.</text>
</comment>
<dbReference type="InterPro" id="IPR029044">
    <property type="entry name" value="Nucleotide-diphossugar_trans"/>
</dbReference>
<organism evidence="5 6">
    <name type="scientific">Pseudoxanthomonas spadix (strain BD-a59)</name>
    <dbReference type="NCBI Taxonomy" id="1045855"/>
    <lineage>
        <taxon>Bacteria</taxon>
        <taxon>Pseudomonadati</taxon>
        <taxon>Pseudomonadota</taxon>
        <taxon>Gammaproteobacteria</taxon>
        <taxon>Lysobacterales</taxon>
        <taxon>Lysobacteraceae</taxon>
        <taxon>Pseudoxanthomonas</taxon>
    </lineage>
</organism>
<dbReference type="Gene3D" id="3.90.550.10">
    <property type="entry name" value="Spore Coat Polysaccharide Biosynthesis Protein SpsA, Chain A"/>
    <property type="match status" value="1"/>
</dbReference>
<feature type="domain" description="Glycosyltransferase 2-like" evidence="4">
    <location>
        <begin position="92"/>
        <end position="199"/>
    </location>
</feature>
<keyword evidence="2" id="KW-0328">Glycosyltransferase</keyword>
<evidence type="ECO:0000313" key="6">
    <source>
        <dbReference type="Proteomes" id="UP000005870"/>
    </source>
</evidence>
<protein>
    <submittedName>
        <fullName evidence="5">Family 2 glycosyl transferase</fullName>
    </submittedName>
</protein>
<dbReference type="Proteomes" id="UP000005870">
    <property type="component" value="Chromosome"/>
</dbReference>
<dbReference type="RefSeq" id="WP_014160599.1">
    <property type="nucleotide sequence ID" value="NC_016147.2"/>
</dbReference>
<dbReference type="eggNOG" id="COG1216">
    <property type="taxonomic scope" value="Bacteria"/>
</dbReference>
<reference evidence="5 6" key="1">
    <citation type="journal article" date="2012" name="J. Bacteriol.">
        <title>Complete Genome Sequence of the BTEX-Degrading Bacterium Pseudoxanthomonas spadix BD-a59.</title>
        <authorList>
            <person name="Lee S.H."/>
            <person name="Jin H.M."/>
            <person name="Lee H.J."/>
            <person name="Kim J.M."/>
            <person name="Jeon C.O."/>
        </authorList>
    </citation>
    <scope>NUCLEOTIDE SEQUENCE [LARGE SCALE GENOMIC DNA]</scope>
    <source>
        <strain evidence="5 6">BD-a59</strain>
    </source>
</reference>
<proteinExistence type="inferred from homology"/>
<dbReference type="KEGG" id="psd:DSC_08865"/>
<dbReference type="EMBL" id="CP003093">
    <property type="protein sequence ID" value="AER56423.1"/>
    <property type="molecule type" value="Genomic_DNA"/>
</dbReference>
<dbReference type="OrthoDB" id="396512at2"/>
<sequence>MTYRRVELELSQPLPDIVLSAQEDGCGLIARWRGRLVGFRMLALSPGTTLTAARLQAIADEAFAPAVVAAQLAMVLPAPDVAGEAAARPRLSIAICTKDRAARLARLLASLQALAPEPTFAAVEVVVVDNASVDNATRDAVARFPAMHYVFEPKAGLNFARNAAIGEATGDLLAYLDDDVVVDRDWLAGLAEAWRSTPQAGGFTGLVLPYRLDTEAQVLFESRGGFGRGLRRLEYRQVRHGKPLHPVGVGMLGAGCNMAFDRRLLVALGGFDEALDTGAPLPGGGDLDIFYRVLRSGRPMVYVPRYAVYHEHRETIAQLRRQYWSWGLGMMAFLVKCWRSDPALRPLHRGMVGWWFMDQLAALLRAGRRLKGREVRFVLAEMWGGVMGLAGEYDRSRARIQTIRQAHQ</sequence>
<dbReference type="HOGENOM" id="CLU_025996_19_9_6"/>
<dbReference type="Pfam" id="PF00535">
    <property type="entry name" value="Glycos_transf_2"/>
    <property type="match status" value="1"/>
</dbReference>
<evidence type="ECO:0000256" key="3">
    <source>
        <dbReference type="ARBA" id="ARBA00022679"/>
    </source>
</evidence>
<evidence type="ECO:0000313" key="5">
    <source>
        <dbReference type="EMBL" id="AER56423.1"/>
    </source>
</evidence>
<accession>G7UVV4</accession>
<keyword evidence="6" id="KW-1185">Reference proteome</keyword>
<dbReference type="InterPro" id="IPR001173">
    <property type="entry name" value="Glyco_trans_2-like"/>
</dbReference>
<keyword evidence="3 5" id="KW-0808">Transferase</keyword>
<evidence type="ECO:0000256" key="2">
    <source>
        <dbReference type="ARBA" id="ARBA00022676"/>
    </source>
</evidence>
<evidence type="ECO:0000259" key="4">
    <source>
        <dbReference type="Pfam" id="PF00535"/>
    </source>
</evidence>
<dbReference type="GO" id="GO:0016757">
    <property type="term" value="F:glycosyltransferase activity"/>
    <property type="evidence" value="ECO:0007669"/>
    <property type="project" value="UniProtKB-KW"/>
</dbReference>
<dbReference type="PANTHER" id="PTHR43179">
    <property type="entry name" value="RHAMNOSYLTRANSFERASE WBBL"/>
    <property type="match status" value="1"/>
</dbReference>
<dbReference type="AlphaFoldDB" id="G7UVV4"/>
<dbReference type="PANTHER" id="PTHR43179:SF12">
    <property type="entry name" value="GALACTOFURANOSYLTRANSFERASE GLFT2"/>
    <property type="match status" value="1"/>
</dbReference>
<dbReference type="STRING" id="1045855.DSC_08865"/>
<name>G7UVV4_PSEUP</name>
<evidence type="ECO:0000256" key="1">
    <source>
        <dbReference type="ARBA" id="ARBA00006739"/>
    </source>
</evidence>
<dbReference type="SUPFAM" id="SSF53448">
    <property type="entry name" value="Nucleotide-diphospho-sugar transferases"/>
    <property type="match status" value="1"/>
</dbReference>
<gene>
    <name evidence="5" type="ordered locus">DSC_08865</name>
</gene>